<keyword evidence="1" id="KW-1133">Transmembrane helix</keyword>
<keyword evidence="1" id="KW-0472">Membrane</keyword>
<dbReference type="Proteomes" id="UP001516662">
    <property type="component" value="Unassembled WGS sequence"/>
</dbReference>
<dbReference type="EMBL" id="JADCLJ010000011">
    <property type="protein sequence ID" value="MBE4907506.1"/>
    <property type="molecule type" value="Genomic_DNA"/>
</dbReference>
<protein>
    <submittedName>
        <fullName evidence="2">DUF4083 family protein</fullName>
    </submittedName>
</protein>
<name>A0ABR9QG90_9BACI</name>
<accession>A0ABR9QG90</accession>
<evidence type="ECO:0000313" key="3">
    <source>
        <dbReference type="Proteomes" id="UP001516662"/>
    </source>
</evidence>
<keyword evidence="1" id="KW-0812">Transmembrane</keyword>
<gene>
    <name evidence="2" type="ORF">IMZ08_05440</name>
</gene>
<dbReference type="Pfam" id="PF13314">
    <property type="entry name" value="DUF4083"/>
    <property type="match status" value="1"/>
</dbReference>
<dbReference type="RefSeq" id="WP_193534988.1">
    <property type="nucleotide sequence ID" value="NZ_JADCLJ010000011.1"/>
</dbReference>
<comment type="caution">
    <text evidence="2">The sequence shown here is derived from an EMBL/GenBank/DDBJ whole genome shotgun (WGS) entry which is preliminary data.</text>
</comment>
<evidence type="ECO:0000313" key="2">
    <source>
        <dbReference type="EMBL" id="MBE4907506.1"/>
    </source>
</evidence>
<evidence type="ECO:0000256" key="1">
    <source>
        <dbReference type="SAM" id="Phobius"/>
    </source>
</evidence>
<feature type="transmembrane region" description="Helical" evidence="1">
    <location>
        <begin position="6"/>
        <end position="27"/>
    </location>
</feature>
<sequence length="60" mass="7113">MNITEIVFQLIIFLLVILFFVSIGAFVRSLFKNQRSNEQQSSQIEQKLDRIIELLEKDKK</sequence>
<keyword evidence="3" id="KW-1185">Reference proteome</keyword>
<reference evidence="2 3" key="1">
    <citation type="submission" date="2020-10" db="EMBL/GenBank/DDBJ databases">
        <title>Bacillus sp. HD4P25, an endophyte from a halophyte.</title>
        <authorList>
            <person name="Sun J.-Q."/>
        </authorList>
    </citation>
    <scope>NUCLEOTIDE SEQUENCE [LARGE SCALE GENOMIC DNA]</scope>
    <source>
        <strain evidence="2 3">YIM 93174</strain>
    </source>
</reference>
<dbReference type="InterPro" id="IPR025143">
    <property type="entry name" value="DUF4083"/>
</dbReference>
<organism evidence="2 3">
    <name type="scientific">Litchfieldia luteola</name>
    <dbReference type="NCBI Taxonomy" id="682179"/>
    <lineage>
        <taxon>Bacteria</taxon>
        <taxon>Bacillati</taxon>
        <taxon>Bacillota</taxon>
        <taxon>Bacilli</taxon>
        <taxon>Bacillales</taxon>
        <taxon>Bacillaceae</taxon>
        <taxon>Litchfieldia</taxon>
    </lineage>
</organism>
<proteinExistence type="predicted"/>